<evidence type="ECO:0000256" key="4">
    <source>
        <dbReference type="ARBA" id="ARBA00023055"/>
    </source>
</evidence>
<evidence type="ECO:0000259" key="8">
    <source>
        <dbReference type="Pfam" id="PF22691"/>
    </source>
</evidence>
<name>A0A7Z0IQL6_9ACTN</name>
<dbReference type="AlphaFoldDB" id="A0A7Z0IQL6"/>
<evidence type="ECO:0000256" key="1">
    <source>
        <dbReference type="ARBA" id="ARBA00012352"/>
    </source>
</evidence>
<dbReference type="InterPro" id="IPR002155">
    <property type="entry name" value="Thiolase"/>
</dbReference>
<dbReference type="Proteomes" id="UP000564496">
    <property type="component" value="Unassembled WGS sequence"/>
</dbReference>
<dbReference type="PROSITE" id="PS00737">
    <property type="entry name" value="THIOLASE_2"/>
    <property type="match status" value="1"/>
</dbReference>
<dbReference type="CDD" id="cd00829">
    <property type="entry name" value="SCP-x_thiolase"/>
    <property type="match status" value="1"/>
</dbReference>
<dbReference type="GO" id="GO:0016747">
    <property type="term" value="F:acyltransferase activity, transferring groups other than amino-acyl groups"/>
    <property type="evidence" value="ECO:0007669"/>
    <property type="project" value="InterPro"/>
</dbReference>
<keyword evidence="3 9" id="KW-0808">Transferase</keyword>
<keyword evidence="2" id="KW-0813">Transport</keyword>
<dbReference type="RefSeq" id="WP_179656532.1">
    <property type="nucleotide sequence ID" value="NZ_JACBZR010000001.1"/>
</dbReference>
<reference evidence="9 10" key="1">
    <citation type="submission" date="2020-07" db="EMBL/GenBank/DDBJ databases">
        <title>Sequencing the genomes of 1000 actinobacteria strains.</title>
        <authorList>
            <person name="Klenk H.-P."/>
        </authorList>
    </citation>
    <scope>NUCLEOTIDE SEQUENCE [LARGE SCALE GENOMIC DNA]</scope>
    <source>
        <strain evidence="9 10">DSM 26487</strain>
    </source>
</reference>
<sequence length="404" mass="41259">MSVFVVGTGITRFGRHSGADLRSLASEAALAALSDAATSAADVEMVVFGNAAEGWLHGQEMVRGEVAMRHAGLSGVPIINVENACASSSTGFHVACMAVESGAADLVLVVGAERLNHPTKKRSFDALATAVDLSEHGAMAAAVGATGAPLEVPAVTHSPLMDLYAAKAMSFMAEAGVTDDDLAAVSVKNRRQGALNPKAQFQTPVTVDEVLASRVISDPLRMLMCSPIGDGAAAVVVASEKVARRLGRAQVRVDGWALTSNSASESARFPVSRASSQALERAGVAIEDVDVVEVHDACAPAELWLYEEVGLCKPGDAAGLIRDGATQLGGAMPVNVGGGLLSRGHPLGATGCAQLVELADQLRGRGGARQVEGARVALAQNSGGILDNLDEAVAAVTVLSRVGD</sequence>
<dbReference type="PANTHER" id="PTHR42870:SF1">
    <property type="entry name" value="NON-SPECIFIC LIPID-TRANSFER PROTEIN-LIKE 2"/>
    <property type="match status" value="1"/>
</dbReference>
<evidence type="ECO:0000256" key="3">
    <source>
        <dbReference type="ARBA" id="ARBA00022679"/>
    </source>
</evidence>
<dbReference type="PANTHER" id="PTHR42870">
    <property type="entry name" value="ACETYL-COA C-ACETYLTRANSFERASE"/>
    <property type="match status" value="1"/>
</dbReference>
<dbReference type="InterPro" id="IPR016039">
    <property type="entry name" value="Thiolase-like"/>
</dbReference>
<comment type="caution">
    <text evidence="9">The sequence shown here is derived from an EMBL/GenBank/DDBJ whole genome shotgun (WGS) entry which is preliminary data.</text>
</comment>
<dbReference type="SUPFAM" id="SSF53901">
    <property type="entry name" value="Thiolase-like"/>
    <property type="match status" value="1"/>
</dbReference>
<accession>A0A7Z0IQL6</accession>
<feature type="domain" description="Thiolase C-terminal" evidence="8">
    <location>
        <begin position="265"/>
        <end position="388"/>
    </location>
</feature>
<keyword evidence="4" id="KW-0445">Lipid transport</keyword>
<protein>
    <recommendedName>
        <fullName evidence="1">propanoyl-CoA C-acyltransferase</fullName>
        <ecNumber evidence="1">2.3.1.176</ecNumber>
    </recommendedName>
    <alternativeName>
        <fullName evidence="6">Propanoyl-CoA C-acyltransferase</fullName>
    </alternativeName>
</protein>
<evidence type="ECO:0000259" key="7">
    <source>
        <dbReference type="Pfam" id="PF00108"/>
    </source>
</evidence>
<dbReference type="EC" id="2.3.1.176" evidence="1"/>
<keyword evidence="10" id="KW-1185">Reference proteome</keyword>
<dbReference type="InterPro" id="IPR020613">
    <property type="entry name" value="Thiolase_CS"/>
</dbReference>
<evidence type="ECO:0000256" key="2">
    <source>
        <dbReference type="ARBA" id="ARBA00022448"/>
    </source>
</evidence>
<dbReference type="PIRSF" id="PIRSF000429">
    <property type="entry name" value="Ac-CoA_Ac_transf"/>
    <property type="match status" value="1"/>
</dbReference>
<proteinExistence type="predicted"/>
<gene>
    <name evidence="9" type="ORF">BJ988_000508</name>
</gene>
<evidence type="ECO:0000256" key="5">
    <source>
        <dbReference type="ARBA" id="ARBA00023121"/>
    </source>
</evidence>
<dbReference type="InterPro" id="IPR020616">
    <property type="entry name" value="Thiolase_N"/>
</dbReference>
<dbReference type="InterPro" id="IPR055140">
    <property type="entry name" value="Thiolase_C_2"/>
</dbReference>
<keyword evidence="5" id="KW-0446">Lipid-binding</keyword>
<organism evidence="9 10">
    <name type="scientific">Nocardioides panzhihuensis</name>
    <dbReference type="NCBI Taxonomy" id="860243"/>
    <lineage>
        <taxon>Bacteria</taxon>
        <taxon>Bacillati</taxon>
        <taxon>Actinomycetota</taxon>
        <taxon>Actinomycetes</taxon>
        <taxon>Propionibacteriales</taxon>
        <taxon>Nocardioidaceae</taxon>
        <taxon>Nocardioides</taxon>
    </lineage>
</organism>
<dbReference type="EMBL" id="JACBZR010000001">
    <property type="protein sequence ID" value="NYI75860.1"/>
    <property type="molecule type" value="Genomic_DNA"/>
</dbReference>
<evidence type="ECO:0000313" key="9">
    <source>
        <dbReference type="EMBL" id="NYI75860.1"/>
    </source>
</evidence>
<dbReference type="GO" id="GO:0008289">
    <property type="term" value="F:lipid binding"/>
    <property type="evidence" value="ECO:0007669"/>
    <property type="project" value="UniProtKB-KW"/>
</dbReference>
<dbReference type="GO" id="GO:0006869">
    <property type="term" value="P:lipid transport"/>
    <property type="evidence" value="ECO:0007669"/>
    <property type="project" value="UniProtKB-KW"/>
</dbReference>
<feature type="domain" description="Thiolase N-terminal" evidence="7">
    <location>
        <begin position="3"/>
        <end position="240"/>
    </location>
</feature>
<evidence type="ECO:0000313" key="10">
    <source>
        <dbReference type="Proteomes" id="UP000564496"/>
    </source>
</evidence>
<dbReference type="Pfam" id="PF00108">
    <property type="entry name" value="Thiolase_N"/>
    <property type="match status" value="1"/>
</dbReference>
<dbReference type="Pfam" id="PF22691">
    <property type="entry name" value="Thiolase_C_1"/>
    <property type="match status" value="1"/>
</dbReference>
<dbReference type="Gene3D" id="3.40.47.10">
    <property type="match status" value="1"/>
</dbReference>
<evidence type="ECO:0000256" key="6">
    <source>
        <dbReference type="ARBA" id="ARBA00032316"/>
    </source>
</evidence>